<feature type="transmembrane region" description="Helical" evidence="1">
    <location>
        <begin position="318"/>
        <end position="338"/>
    </location>
</feature>
<feature type="transmembrane region" description="Helical" evidence="1">
    <location>
        <begin position="196"/>
        <end position="217"/>
    </location>
</feature>
<proteinExistence type="predicted"/>
<feature type="transmembrane region" description="Helical" evidence="1">
    <location>
        <begin position="166"/>
        <end position="184"/>
    </location>
</feature>
<evidence type="ECO:0000313" key="2">
    <source>
        <dbReference type="EMBL" id="MDC7226167.1"/>
    </source>
</evidence>
<name>A0AAJ1IE27_9SPIO</name>
<feature type="transmembrane region" description="Helical" evidence="1">
    <location>
        <begin position="80"/>
        <end position="107"/>
    </location>
</feature>
<feature type="transmembrane region" description="Helical" evidence="1">
    <location>
        <begin position="27"/>
        <end position="45"/>
    </location>
</feature>
<feature type="transmembrane region" description="Helical" evidence="1">
    <location>
        <begin position="265"/>
        <end position="283"/>
    </location>
</feature>
<feature type="transmembrane region" description="Helical" evidence="1">
    <location>
        <begin position="295"/>
        <end position="312"/>
    </location>
</feature>
<keyword evidence="1" id="KW-0812">Transmembrane</keyword>
<dbReference type="InterPro" id="IPR049458">
    <property type="entry name" value="EpsG-like"/>
</dbReference>
<dbReference type="AlphaFoldDB" id="A0AAJ1IE27"/>
<dbReference type="EMBL" id="JAQQAL010000011">
    <property type="protein sequence ID" value="MDC7226167.1"/>
    <property type="molecule type" value="Genomic_DNA"/>
</dbReference>
<evidence type="ECO:0000313" key="3">
    <source>
        <dbReference type="Proteomes" id="UP001221217"/>
    </source>
</evidence>
<keyword evidence="1" id="KW-0472">Membrane</keyword>
<dbReference type="Pfam" id="PF14897">
    <property type="entry name" value="EpsG"/>
    <property type="match status" value="1"/>
</dbReference>
<sequence>MQYLFYFLYAGILPLSLIKRDRNARELYIVSAWIFIVFSIFLFSTNTTGTDYLNYKYIFNSIPIITSFSMKGHTELGFQLLISIVKTFGLGYTQFLFIFQSILAFLIIKSYKQVTPYWILALWLYFPKYVMQGHLNQIRIVVVYATMIFAIPLIKNNKLFLYIRNAIVSAFFHISGVIIIPVYLYFKSKSDRKISILLVLISMVLGQLIFIVLFRIASSYSIRGAKYILDGAGETSSFSLTVIRRMILFCYGLLIYPYAKRNQPYFNVIWNIFVASVCFYFMFMKMPILAERIGAIFSVVEPLIIISVIYVLKPESRIWGYLFILFYGLSDVILRGLLPYSL</sequence>
<feature type="transmembrane region" description="Helical" evidence="1">
    <location>
        <begin position="114"/>
        <end position="131"/>
    </location>
</feature>
<comment type="caution">
    <text evidence="2">The sequence shown here is derived from an EMBL/GenBank/DDBJ whole genome shotgun (WGS) entry which is preliminary data.</text>
</comment>
<gene>
    <name evidence="2" type="ORF">PQJ61_05340</name>
</gene>
<organism evidence="2 3">
    <name type="scientific">Candidatus Thalassospirochaeta sargassi</name>
    <dbReference type="NCBI Taxonomy" id="3119039"/>
    <lineage>
        <taxon>Bacteria</taxon>
        <taxon>Pseudomonadati</taxon>
        <taxon>Spirochaetota</taxon>
        <taxon>Spirochaetia</taxon>
        <taxon>Spirochaetales</taxon>
        <taxon>Spirochaetaceae</taxon>
        <taxon>Candidatus Thalassospirochaeta</taxon>
    </lineage>
</organism>
<protein>
    <submittedName>
        <fullName evidence="2">EpsG family protein</fullName>
    </submittedName>
</protein>
<feature type="transmembrane region" description="Helical" evidence="1">
    <location>
        <begin position="137"/>
        <end position="154"/>
    </location>
</feature>
<accession>A0AAJ1IE27</accession>
<evidence type="ECO:0000256" key="1">
    <source>
        <dbReference type="SAM" id="Phobius"/>
    </source>
</evidence>
<dbReference type="Proteomes" id="UP001221217">
    <property type="component" value="Unassembled WGS sequence"/>
</dbReference>
<reference evidence="2 3" key="1">
    <citation type="submission" date="2022-12" db="EMBL/GenBank/DDBJ databases">
        <title>Metagenome assembled genome from gulf of manar.</title>
        <authorList>
            <person name="Kohli P."/>
            <person name="Pk S."/>
            <person name="Venkata Ramana C."/>
            <person name="Sasikala C."/>
        </authorList>
    </citation>
    <scope>NUCLEOTIDE SEQUENCE [LARGE SCALE GENOMIC DNA]</scope>
    <source>
        <strain evidence="2">JB008</strain>
    </source>
</reference>
<keyword evidence="1" id="KW-1133">Transmembrane helix</keyword>